<reference evidence="1 2" key="1">
    <citation type="submission" date="2021-06" db="EMBL/GenBank/DDBJ databases">
        <title>Caerostris darwini draft genome.</title>
        <authorList>
            <person name="Kono N."/>
            <person name="Arakawa K."/>
        </authorList>
    </citation>
    <scope>NUCLEOTIDE SEQUENCE [LARGE SCALE GENOMIC DNA]</scope>
</reference>
<organism evidence="1 2">
    <name type="scientific">Caerostris darwini</name>
    <dbReference type="NCBI Taxonomy" id="1538125"/>
    <lineage>
        <taxon>Eukaryota</taxon>
        <taxon>Metazoa</taxon>
        <taxon>Ecdysozoa</taxon>
        <taxon>Arthropoda</taxon>
        <taxon>Chelicerata</taxon>
        <taxon>Arachnida</taxon>
        <taxon>Araneae</taxon>
        <taxon>Araneomorphae</taxon>
        <taxon>Entelegynae</taxon>
        <taxon>Araneoidea</taxon>
        <taxon>Araneidae</taxon>
        <taxon>Caerostris</taxon>
    </lineage>
</organism>
<proteinExistence type="predicted"/>
<comment type="caution">
    <text evidence="1">The sequence shown here is derived from an EMBL/GenBank/DDBJ whole genome shotgun (WGS) entry which is preliminary data.</text>
</comment>
<dbReference type="AlphaFoldDB" id="A0AAV4TJK4"/>
<dbReference type="EMBL" id="BPLQ01009740">
    <property type="protein sequence ID" value="GIY46294.1"/>
    <property type="molecule type" value="Genomic_DNA"/>
</dbReference>
<accession>A0AAV4TJK4</accession>
<dbReference type="Proteomes" id="UP001054837">
    <property type="component" value="Unassembled WGS sequence"/>
</dbReference>
<protein>
    <submittedName>
        <fullName evidence="1">Uncharacterized protein</fullName>
    </submittedName>
</protein>
<evidence type="ECO:0000313" key="2">
    <source>
        <dbReference type="Proteomes" id="UP001054837"/>
    </source>
</evidence>
<evidence type="ECO:0000313" key="1">
    <source>
        <dbReference type="EMBL" id="GIY46294.1"/>
    </source>
</evidence>
<gene>
    <name evidence="1" type="ORF">CDAR_548331</name>
</gene>
<sequence>MNQIRLESIHVQRSKIKHSSVDTTQEGELDLDFHRELKISTERRGGRGGVNSFSRPRGLNFRLRQIWNYLSKKEIFQKWKIYEKEIRKIGEKIDVIRTKE</sequence>
<keyword evidence="2" id="KW-1185">Reference proteome</keyword>
<name>A0AAV4TJK4_9ARAC</name>